<dbReference type="InterPro" id="IPR000639">
    <property type="entry name" value="Epox_hydrolase-like"/>
</dbReference>
<dbReference type="PANTHER" id="PTHR43798:SF33">
    <property type="entry name" value="HYDROLASE, PUTATIVE (AFU_ORTHOLOGUE AFUA_2G14860)-RELATED"/>
    <property type="match status" value="1"/>
</dbReference>
<accession>M0LVR6</accession>
<dbReference type="PATRIC" id="fig|1132509.6.peg.3604"/>
<dbReference type="AlphaFoldDB" id="M0LVR6"/>
<keyword evidence="3" id="KW-1185">Reference proteome</keyword>
<evidence type="ECO:0000313" key="2">
    <source>
        <dbReference type="EMBL" id="EMA36195.1"/>
    </source>
</evidence>
<evidence type="ECO:0000313" key="3">
    <source>
        <dbReference type="Proteomes" id="UP000011566"/>
    </source>
</evidence>
<dbReference type="OrthoDB" id="7531at2157"/>
<name>M0LVR6_9EURY</name>
<keyword evidence="2" id="KW-0378">Hydrolase</keyword>
<comment type="caution">
    <text evidence="2">The sequence shown here is derived from an EMBL/GenBank/DDBJ whole genome shotgun (WGS) entry which is preliminary data.</text>
</comment>
<dbReference type="InterPro" id="IPR000073">
    <property type="entry name" value="AB_hydrolase_1"/>
</dbReference>
<sequence>MGQYPLSTVMRSRTVRGGDGVELYVEETGPSDGPAVLFLHGYSQSRLSWTKQFESPLADEFRLVRVDNRGHGRSETPREKSAYTDSSLWAADVRAVVEDLDEVVIVAWSYGCLVALDYLRAYGAADVAGVNFVGIVSEMGTDAATELLGSAYLELFPALTSEDAEESVRTLERFVERSVAGDPDPVERYFVLGYNVVVPPFVRDGMRSRSLSHRETVAALDVPLLFTHGEEDRIVDPRAVEVNAALASETRTSLYADVGHTPFREAPDRFDEELREFVRRV</sequence>
<dbReference type="PANTHER" id="PTHR43798">
    <property type="entry name" value="MONOACYLGLYCEROL LIPASE"/>
    <property type="match status" value="1"/>
</dbReference>
<evidence type="ECO:0000259" key="1">
    <source>
        <dbReference type="Pfam" id="PF12697"/>
    </source>
</evidence>
<gene>
    <name evidence="2" type="ORF">C447_15521</name>
</gene>
<dbReference type="SUPFAM" id="SSF53474">
    <property type="entry name" value="alpha/beta-Hydrolases"/>
    <property type="match status" value="1"/>
</dbReference>
<organism evidence="2 3">
    <name type="scientific">Halococcus hamelinensis 100A6</name>
    <dbReference type="NCBI Taxonomy" id="1132509"/>
    <lineage>
        <taxon>Archaea</taxon>
        <taxon>Methanobacteriati</taxon>
        <taxon>Methanobacteriota</taxon>
        <taxon>Stenosarchaea group</taxon>
        <taxon>Halobacteria</taxon>
        <taxon>Halobacteriales</taxon>
        <taxon>Halococcaceae</taxon>
        <taxon>Halococcus</taxon>
    </lineage>
</organism>
<dbReference type="Gene3D" id="3.40.50.1820">
    <property type="entry name" value="alpha/beta hydrolase"/>
    <property type="match status" value="1"/>
</dbReference>
<dbReference type="EMBL" id="AOMB01000042">
    <property type="protein sequence ID" value="EMA36195.1"/>
    <property type="molecule type" value="Genomic_DNA"/>
</dbReference>
<reference evidence="2 3" key="1">
    <citation type="journal article" date="2014" name="PLoS Genet.">
        <title>Phylogenetically driven sequencing of extremely halophilic archaea reveals strategies for static and dynamic osmo-response.</title>
        <authorList>
            <person name="Becker E.A."/>
            <person name="Seitzer P.M."/>
            <person name="Tritt A."/>
            <person name="Larsen D."/>
            <person name="Krusor M."/>
            <person name="Yao A.I."/>
            <person name="Wu D."/>
            <person name="Madern D."/>
            <person name="Eisen J.A."/>
            <person name="Darling A.E."/>
            <person name="Facciotti M.T."/>
        </authorList>
    </citation>
    <scope>NUCLEOTIDE SEQUENCE [LARGE SCALE GENOMIC DNA]</scope>
    <source>
        <strain evidence="2 3">100A6</strain>
    </source>
</reference>
<dbReference type="Pfam" id="PF12697">
    <property type="entry name" value="Abhydrolase_6"/>
    <property type="match status" value="1"/>
</dbReference>
<protein>
    <submittedName>
        <fullName evidence="2">Alpha/beta hydrolase fold protein</fullName>
    </submittedName>
</protein>
<dbReference type="InterPro" id="IPR050266">
    <property type="entry name" value="AB_hydrolase_sf"/>
</dbReference>
<dbReference type="Proteomes" id="UP000011566">
    <property type="component" value="Unassembled WGS sequence"/>
</dbReference>
<dbReference type="eggNOG" id="arCOG01648">
    <property type="taxonomic scope" value="Archaea"/>
</dbReference>
<dbReference type="InterPro" id="IPR029058">
    <property type="entry name" value="AB_hydrolase_fold"/>
</dbReference>
<dbReference type="GO" id="GO:0016020">
    <property type="term" value="C:membrane"/>
    <property type="evidence" value="ECO:0007669"/>
    <property type="project" value="TreeGrafter"/>
</dbReference>
<proteinExistence type="predicted"/>
<dbReference type="GO" id="GO:0016787">
    <property type="term" value="F:hydrolase activity"/>
    <property type="evidence" value="ECO:0007669"/>
    <property type="project" value="UniProtKB-KW"/>
</dbReference>
<dbReference type="PRINTS" id="PR00412">
    <property type="entry name" value="EPOXHYDRLASE"/>
</dbReference>
<feature type="domain" description="AB hydrolase-1" evidence="1">
    <location>
        <begin position="36"/>
        <end position="271"/>
    </location>
</feature>